<evidence type="ECO:0000256" key="3">
    <source>
        <dbReference type="ARBA" id="ARBA00022763"/>
    </source>
</evidence>
<comment type="caution">
    <text evidence="9">The sequence shown here is derived from an EMBL/GenBank/DDBJ whole genome shotgun (WGS) entry which is preliminary data.</text>
</comment>
<evidence type="ECO:0000256" key="2">
    <source>
        <dbReference type="ARBA" id="ARBA00022670"/>
    </source>
</evidence>
<dbReference type="GO" id="GO:0106300">
    <property type="term" value="P:protein-DNA covalent cross-linking repair"/>
    <property type="evidence" value="ECO:0007669"/>
    <property type="project" value="InterPro"/>
</dbReference>
<name>A0A3L6ZUY5_9MICO</name>
<dbReference type="GO" id="GO:0008233">
    <property type="term" value="F:peptidase activity"/>
    <property type="evidence" value="ECO:0007669"/>
    <property type="project" value="UniProtKB-KW"/>
</dbReference>
<dbReference type="OrthoDB" id="9782620at2"/>
<sequence>MCGRFAMDKETDDLIREFMAETGKTAPEWTPSWNVAPTDSVPVIREHHGTRQVESVRWGMVSPNSPTFGGGKPVINARIETVATNGLFKGAFASSRCIVSAAGYYEWQLTENGKQPYFIHHPGHDVAMAGIVKAWPDRSKADDDPGRWRLSMAIITRDAHVAPGEVHDRMPACLTPESYDAWLGADLSSNDALELLDATSFEVAHDFHYFPVSKAVNSVKNDGRHLIDPIELSDLPGTLPGL</sequence>
<keyword evidence="2 8" id="KW-0645">Protease</keyword>
<evidence type="ECO:0000313" key="9">
    <source>
        <dbReference type="EMBL" id="RLP71707.1"/>
    </source>
</evidence>
<dbReference type="EMBL" id="RCUV01000007">
    <property type="protein sequence ID" value="RLP71707.1"/>
    <property type="molecule type" value="Genomic_DNA"/>
</dbReference>
<organism evidence="9 10">
    <name type="scientific">Mycetocola manganoxydans</name>
    <dbReference type="NCBI Taxonomy" id="699879"/>
    <lineage>
        <taxon>Bacteria</taxon>
        <taxon>Bacillati</taxon>
        <taxon>Actinomycetota</taxon>
        <taxon>Actinomycetes</taxon>
        <taxon>Micrococcales</taxon>
        <taxon>Microbacteriaceae</taxon>
        <taxon>Mycetocola</taxon>
    </lineage>
</organism>
<dbReference type="RefSeq" id="WP_121672727.1">
    <property type="nucleotide sequence ID" value="NZ_BMXM01000001.1"/>
</dbReference>
<dbReference type="GO" id="GO:0006508">
    <property type="term" value="P:proteolysis"/>
    <property type="evidence" value="ECO:0007669"/>
    <property type="project" value="UniProtKB-KW"/>
</dbReference>
<evidence type="ECO:0000313" key="10">
    <source>
        <dbReference type="Proteomes" id="UP000270299"/>
    </source>
</evidence>
<evidence type="ECO:0000256" key="6">
    <source>
        <dbReference type="ARBA" id="ARBA00023125"/>
    </source>
</evidence>
<keyword evidence="5" id="KW-0190">Covalent protein-DNA linkage</keyword>
<dbReference type="PANTHER" id="PTHR13604">
    <property type="entry name" value="DC12-RELATED"/>
    <property type="match status" value="1"/>
</dbReference>
<evidence type="ECO:0000256" key="1">
    <source>
        <dbReference type="ARBA" id="ARBA00008136"/>
    </source>
</evidence>
<evidence type="ECO:0000256" key="7">
    <source>
        <dbReference type="ARBA" id="ARBA00023239"/>
    </source>
</evidence>
<reference evidence="9 10" key="1">
    <citation type="submission" date="2018-10" db="EMBL/GenBank/DDBJ databases">
        <authorList>
            <person name="Li J."/>
        </authorList>
    </citation>
    <scope>NUCLEOTIDE SEQUENCE [LARGE SCALE GENOMIC DNA]</scope>
    <source>
        <strain evidence="9 10">CCTCC AB209002</strain>
    </source>
</reference>
<dbReference type="SUPFAM" id="SSF143081">
    <property type="entry name" value="BB1717-like"/>
    <property type="match status" value="1"/>
</dbReference>
<dbReference type="Proteomes" id="UP000270299">
    <property type="component" value="Unassembled WGS sequence"/>
</dbReference>
<keyword evidence="10" id="KW-1185">Reference proteome</keyword>
<dbReference type="InterPro" id="IPR036590">
    <property type="entry name" value="SRAP-like"/>
</dbReference>
<evidence type="ECO:0000256" key="4">
    <source>
        <dbReference type="ARBA" id="ARBA00022801"/>
    </source>
</evidence>
<proteinExistence type="inferred from homology"/>
<evidence type="ECO:0000256" key="8">
    <source>
        <dbReference type="RuleBase" id="RU364100"/>
    </source>
</evidence>
<dbReference type="Gene3D" id="3.90.1680.10">
    <property type="entry name" value="SOS response associated peptidase-like"/>
    <property type="match status" value="1"/>
</dbReference>
<dbReference type="InterPro" id="IPR003738">
    <property type="entry name" value="SRAP"/>
</dbReference>
<dbReference type="EC" id="3.4.-.-" evidence="8"/>
<gene>
    <name evidence="9" type="ORF">D9V29_07590</name>
</gene>
<dbReference type="AlphaFoldDB" id="A0A3L6ZUY5"/>
<dbReference type="PANTHER" id="PTHR13604:SF0">
    <property type="entry name" value="ABASIC SITE PROCESSING PROTEIN HMCES"/>
    <property type="match status" value="1"/>
</dbReference>
<evidence type="ECO:0000256" key="5">
    <source>
        <dbReference type="ARBA" id="ARBA00023124"/>
    </source>
</evidence>
<keyword evidence="7" id="KW-0456">Lyase</keyword>
<keyword evidence="3" id="KW-0227">DNA damage</keyword>
<accession>A0A3L6ZUY5</accession>
<dbReference type="Pfam" id="PF02586">
    <property type="entry name" value="SRAP"/>
    <property type="match status" value="1"/>
</dbReference>
<dbReference type="GO" id="GO:0016829">
    <property type="term" value="F:lyase activity"/>
    <property type="evidence" value="ECO:0007669"/>
    <property type="project" value="UniProtKB-KW"/>
</dbReference>
<keyword evidence="6" id="KW-0238">DNA-binding</keyword>
<keyword evidence="4 8" id="KW-0378">Hydrolase</keyword>
<protein>
    <recommendedName>
        <fullName evidence="8">Abasic site processing protein</fullName>
        <ecNumber evidence="8">3.4.-.-</ecNumber>
    </recommendedName>
</protein>
<comment type="similarity">
    <text evidence="1 8">Belongs to the SOS response-associated peptidase family.</text>
</comment>
<dbReference type="GO" id="GO:0003697">
    <property type="term" value="F:single-stranded DNA binding"/>
    <property type="evidence" value="ECO:0007669"/>
    <property type="project" value="InterPro"/>
</dbReference>